<organism evidence="2 3">
    <name type="scientific">Tritrichomonas musculus</name>
    <dbReference type="NCBI Taxonomy" id="1915356"/>
    <lineage>
        <taxon>Eukaryota</taxon>
        <taxon>Metamonada</taxon>
        <taxon>Parabasalia</taxon>
        <taxon>Tritrichomonadida</taxon>
        <taxon>Tritrichomonadidae</taxon>
        <taxon>Tritrichomonas</taxon>
    </lineage>
</organism>
<feature type="compositionally biased region" description="Polar residues" evidence="1">
    <location>
        <begin position="8"/>
        <end position="28"/>
    </location>
</feature>
<comment type="caution">
    <text evidence="2">The sequence shown here is derived from an EMBL/GenBank/DDBJ whole genome shotgun (WGS) entry which is preliminary data.</text>
</comment>
<evidence type="ECO:0000256" key="1">
    <source>
        <dbReference type="SAM" id="MobiDB-lite"/>
    </source>
</evidence>
<sequence>MSYRGIPQYSQGYPQISPQPVLGGNQSSKIKRGSIGRQPGNNLGIQPIAVSNPYGDLTPQPQNIPQQQGPIHIAQTTQQPVQYFVQPPTQPLQQPQQFNRIQHNAPVYPQYMQTGYSYPVYQPKNNGISIVSNMPPVSSIQHNTPDPSMINQHQLQQSFVQSQQIQQIPPQAPPHQHIGPHPTHSQEPIIYQTQYPKGPIDYIQMQPQKIGLRQPSIDTKPIIQSQNQLHQTQPQMVNHYQQTMQQQQPQQQMPQQQKMESALNIPMSPFIPDYNSPPAGPFNIIGRGNLPSINFIYTSSDL</sequence>
<dbReference type="Proteomes" id="UP001470230">
    <property type="component" value="Unassembled WGS sequence"/>
</dbReference>
<gene>
    <name evidence="2" type="ORF">M9Y10_012297</name>
</gene>
<reference evidence="2 3" key="1">
    <citation type="submission" date="2024-04" db="EMBL/GenBank/DDBJ databases">
        <title>Tritrichomonas musculus Genome.</title>
        <authorList>
            <person name="Alves-Ferreira E."/>
            <person name="Grigg M."/>
            <person name="Lorenzi H."/>
            <person name="Galac M."/>
        </authorList>
    </citation>
    <scope>NUCLEOTIDE SEQUENCE [LARGE SCALE GENOMIC DNA]</scope>
    <source>
        <strain evidence="2 3">EAF2021</strain>
    </source>
</reference>
<dbReference type="EMBL" id="JAPFFF010000018">
    <property type="protein sequence ID" value="KAK8860632.1"/>
    <property type="molecule type" value="Genomic_DNA"/>
</dbReference>
<proteinExistence type="predicted"/>
<accession>A0ABR2ICX5</accession>
<evidence type="ECO:0000313" key="3">
    <source>
        <dbReference type="Proteomes" id="UP001470230"/>
    </source>
</evidence>
<evidence type="ECO:0000313" key="2">
    <source>
        <dbReference type="EMBL" id="KAK8860632.1"/>
    </source>
</evidence>
<protein>
    <submittedName>
        <fullName evidence="2">Uncharacterized protein</fullName>
    </submittedName>
</protein>
<keyword evidence="3" id="KW-1185">Reference proteome</keyword>
<feature type="region of interest" description="Disordered" evidence="1">
    <location>
        <begin position="1"/>
        <end position="41"/>
    </location>
</feature>
<name>A0ABR2ICX5_9EUKA</name>